<dbReference type="AlphaFoldDB" id="A0A3P3XRA5"/>
<keyword evidence="1 4" id="KW-0489">Methyltransferase</keyword>
<keyword evidence="2 4" id="KW-0808">Transferase</keyword>
<dbReference type="Pfam" id="PF13649">
    <property type="entry name" value="Methyltransf_25"/>
    <property type="match status" value="1"/>
</dbReference>
<dbReference type="PANTHER" id="PTHR43861">
    <property type="entry name" value="TRANS-ACONITATE 2-METHYLTRANSFERASE-RELATED"/>
    <property type="match status" value="1"/>
</dbReference>
<dbReference type="Gene3D" id="2.20.25.110">
    <property type="entry name" value="S-adenosyl-L-methionine-dependent methyltransferases"/>
    <property type="match status" value="1"/>
</dbReference>
<dbReference type="InterPro" id="IPR041698">
    <property type="entry name" value="Methyltransf_25"/>
</dbReference>
<dbReference type="CDD" id="cd02440">
    <property type="entry name" value="AdoMet_MTases"/>
    <property type="match status" value="1"/>
</dbReference>
<dbReference type="PANTHER" id="PTHR43861:SF1">
    <property type="entry name" value="TRANS-ACONITATE 2-METHYLTRANSFERASE"/>
    <property type="match status" value="1"/>
</dbReference>
<dbReference type="GO" id="GO:0032259">
    <property type="term" value="P:methylation"/>
    <property type="evidence" value="ECO:0007669"/>
    <property type="project" value="UniProtKB-KW"/>
</dbReference>
<evidence type="ECO:0000313" key="4">
    <source>
        <dbReference type="EMBL" id="SLM18825.1"/>
    </source>
</evidence>
<dbReference type="EMBL" id="FWDO01000005">
    <property type="protein sequence ID" value="SLM18825.1"/>
    <property type="molecule type" value="Genomic_DNA"/>
</dbReference>
<protein>
    <submittedName>
        <fullName evidence="4">Methyltransferase type 11</fullName>
    </submittedName>
</protein>
<evidence type="ECO:0000259" key="3">
    <source>
        <dbReference type="Pfam" id="PF13649"/>
    </source>
</evidence>
<dbReference type="Gene3D" id="3.40.50.150">
    <property type="entry name" value="Vaccinia Virus protein VP39"/>
    <property type="match status" value="1"/>
</dbReference>
<dbReference type="InterPro" id="IPR029063">
    <property type="entry name" value="SAM-dependent_MTases_sf"/>
</dbReference>
<accession>A0A3P3XRA5</accession>
<dbReference type="SUPFAM" id="SSF53335">
    <property type="entry name" value="S-adenosyl-L-methionine-dependent methyltransferases"/>
    <property type="match status" value="1"/>
</dbReference>
<dbReference type="GO" id="GO:0008168">
    <property type="term" value="F:methyltransferase activity"/>
    <property type="evidence" value="ECO:0007669"/>
    <property type="project" value="UniProtKB-KW"/>
</dbReference>
<proteinExistence type="predicted"/>
<reference evidence="4" key="1">
    <citation type="submission" date="2017-02" db="EMBL/GenBank/DDBJ databases">
        <authorList>
            <person name="Regsiter A."/>
            <person name="William W."/>
        </authorList>
    </citation>
    <scope>NUCLEOTIDE SEQUENCE</scope>
    <source>
        <strain evidence="4">BdmA 4</strain>
    </source>
</reference>
<name>A0A3P3XRA5_9SPIR</name>
<organism evidence="4">
    <name type="scientific">uncultured spirochete</name>
    <dbReference type="NCBI Taxonomy" id="156406"/>
    <lineage>
        <taxon>Bacteria</taxon>
        <taxon>Pseudomonadati</taxon>
        <taxon>Spirochaetota</taxon>
        <taxon>Spirochaetia</taxon>
        <taxon>Spirochaetales</taxon>
        <taxon>environmental samples</taxon>
    </lineage>
</organism>
<evidence type="ECO:0000256" key="1">
    <source>
        <dbReference type="ARBA" id="ARBA00022603"/>
    </source>
</evidence>
<sequence length="289" mass="32556">MNKFIRNKKLKGNFSCGTQEWFQDESFWDEFAPFMFDETRWSMADAEVERIVALSGIAPPAKVLDLCCGVGRHSLAFARRGFQVTGVDITNSYLEAARESAAAEGLAIECIREDARAFQRPGAFALCVNLGASFGYFSDARDDWLILRRCRENLASGGVFVLETLGKETAARAFVETETIECDGWKVGARYSIVGDWEKLGNVWRAQKENTVYERSFAIRLYAGTELKRLLLRAGFDEVALYGDLDGRAYDQRAEMLVAVARKADIGRRALHTIGKNRRAHSESRIHRE</sequence>
<feature type="domain" description="Methyltransferase" evidence="3">
    <location>
        <begin position="63"/>
        <end position="158"/>
    </location>
</feature>
<gene>
    <name evidence="4" type="ORF">SPIRO4BDMA_50340</name>
</gene>
<evidence type="ECO:0000256" key="2">
    <source>
        <dbReference type="ARBA" id="ARBA00022679"/>
    </source>
</evidence>